<name>A0A836IFH0_9TRYP</name>
<accession>A0A836IFH0</accession>
<dbReference type="RefSeq" id="XP_067754919.1">
    <property type="nucleotide sequence ID" value="XM_067898762.1"/>
</dbReference>
<dbReference type="AlphaFoldDB" id="A0A836IFH0"/>
<organism evidence="1 2">
    <name type="scientific">Porcisia hertigi</name>
    <dbReference type="NCBI Taxonomy" id="2761500"/>
    <lineage>
        <taxon>Eukaryota</taxon>
        <taxon>Discoba</taxon>
        <taxon>Euglenozoa</taxon>
        <taxon>Kinetoplastea</taxon>
        <taxon>Metakinetoplastina</taxon>
        <taxon>Trypanosomatida</taxon>
        <taxon>Trypanosomatidae</taxon>
        <taxon>Leishmaniinae</taxon>
        <taxon>Porcisia</taxon>
    </lineage>
</organism>
<evidence type="ECO:0000313" key="1">
    <source>
        <dbReference type="EMBL" id="KAG5496436.1"/>
    </source>
</evidence>
<dbReference type="GeneID" id="94288839"/>
<gene>
    <name evidence="1" type="ORF">JKF63_02738</name>
</gene>
<dbReference type="Proteomes" id="UP000674318">
    <property type="component" value="Chromosome 32"/>
</dbReference>
<evidence type="ECO:0000313" key="2">
    <source>
        <dbReference type="Proteomes" id="UP000674318"/>
    </source>
</evidence>
<comment type="caution">
    <text evidence="1">The sequence shown here is derived from an EMBL/GenBank/DDBJ whole genome shotgun (WGS) entry which is preliminary data.</text>
</comment>
<protein>
    <submittedName>
        <fullName evidence="1">Uncharacterized protein</fullName>
    </submittedName>
</protein>
<reference evidence="1 2" key="1">
    <citation type="submission" date="2021-02" db="EMBL/GenBank/DDBJ databases">
        <title>Porcisia hertigi Genome sequencing and assembly.</title>
        <authorList>
            <person name="Almutairi H."/>
            <person name="Gatherer D."/>
        </authorList>
    </citation>
    <scope>NUCLEOTIDE SEQUENCE [LARGE SCALE GENOMIC DNA]</scope>
    <source>
        <strain evidence="1 2">C119</strain>
    </source>
</reference>
<sequence length="160" mass="18211">MSSWLSLENFLHSGAATWCRYGLLAFGFFGVASDYYLTHYYHAFDPSEGRQYVVDWSPIGKPRCQMLLIPNNHYTNYSPWTPKNGDVVLAREVEDEPNFLQLLNGRFVERQTCGVALLRPVEEVAQSKKEEQVQRDRLLLYTTSTGSTGLSSTELTDHPA</sequence>
<proteinExistence type="predicted"/>
<dbReference type="OrthoDB" id="276664at2759"/>
<keyword evidence="2" id="KW-1185">Reference proteome</keyword>
<dbReference type="KEGG" id="phet:94288839"/>
<dbReference type="EMBL" id="JAFJZO010000032">
    <property type="protein sequence ID" value="KAG5496436.1"/>
    <property type="molecule type" value="Genomic_DNA"/>
</dbReference>